<dbReference type="NCBIfam" id="NF008692">
    <property type="entry name" value="PRK11713.1-5"/>
    <property type="match status" value="1"/>
</dbReference>
<keyword evidence="8 12" id="KW-0808">Transferase</keyword>
<reference evidence="16" key="3">
    <citation type="submission" date="2021-06" db="EMBL/GenBank/DDBJ databases">
        <title>Genomic Description and Analysis of Intracellular Bacteria, Candidatus Berkiella cookevillensis and Candidatus Berkiella aquae.</title>
        <authorList>
            <person name="Kidane D.T."/>
            <person name="Mehari Y.T."/>
            <person name="Rice F.C."/>
            <person name="Arivett B.A."/>
            <person name="Farone A.L."/>
            <person name="Berk S.G."/>
            <person name="Farone M.B."/>
        </authorList>
    </citation>
    <scope>NUCLEOTIDE SEQUENCE</scope>
    <source>
        <strain evidence="16">CC99</strain>
    </source>
</reference>
<dbReference type="AlphaFoldDB" id="A0A0Q9YJL9"/>
<dbReference type="GO" id="GO:0070475">
    <property type="term" value="P:rRNA base methylation"/>
    <property type="evidence" value="ECO:0007669"/>
    <property type="project" value="TreeGrafter"/>
</dbReference>
<dbReference type="InterPro" id="IPR029028">
    <property type="entry name" value="Alpha/beta_knot_MTases"/>
</dbReference>
<dbReference type="Gene3D" id="3.40.1280.10">
    <property type="match status" value="1"/>
</dbReference>
<evidence type="ECO:0000313" key="16">
    <source>
        <dbReference type="EMBL" id="MCS5707425.1"/>
    </source>
</evidence>
<dbReference type="NCBIfam" id="TIGR00046">
    <property type="entry name" value="RsmE family RNA methyltransferase"/>
    <property type="match status" value="1"/>
</dbReference>
<evidence type="ECO:0000259" key="13">
    <source>
        <dbReference type="Pfam" id="PF04452"/>
    </source>
</evidence>
<comment type="caution">
    <text evidence="15">The sequence shown here is derived from an EMBL/GenBank/DDBJ whole genome shotgun (WGS) entry which is preliminary data.</text>
</comment>
<dbReference type="InterPro" id="IPR046886">
    <property type="entry name" value="RsmE_MTase_dom"/>
</dbReference>
<evidence type="ECO:0000256" key="9">
    <source>
        <dbReference type="ARBA" id="ARBA00022691"/>
    </source>
</evidence>
<dbReference type="Pfam" id="PF20260">
    <property type="entry name" value="PUA_4"/>
    <property type="match status" value="1"/>
</dbReference>
<comment type="similarity">
    <text evidence="2 12">Belongs to the RNA methyltransferase RsmE family.</text>
</comment>
<name>A0A0Q9YJL9_9GAMM</name>
<dbReference type="PIRSF" id="PIRSF015601">
    <property type="entry name" value="MTase_slr0722"/>
    <property type="match status" value="1"/>
</dbReference>
<dbReference type="InterPro" id="IPR046887">
    <property type="entry name" value="RsmE_PUA-like"/>
</dbReference>
<dbReference type="PANTHER" id="PTHR30027">
    <property type="entry name" value="RIBOSOMAL RNA SMALL SUBUNIT METHYLTRANSFERASE E"/>
    <property type="match status" value="1"/>
</dbReference>
<evidence type="ECO:0000259" key="14">
    <source>
        <dbReference type="Pfam" id="PF20260"/>
    </source>
</evidence>
<organism evidence="15">
    <name type="scientific">Candidatus Berkiella cookevillensis</name>
    <dbReference type="NCBI Taxonomy" id="437022"/>
    <lineage>
        <taxon>Bacteria</taxon>
        <taxon>Pseudomonadati</taxon>
        <taxon>Pseudomonadota</taxon>
        <taxon>Gammaproteobacteria</taxon>
        <taxon>Candidatus Berkiellales</taxon>
        <taxon>Candidatus Berkiellaceae</taxon>
        <taxon>Candidatus Berkiella</taxon>
    </lineage>
</organism>
<evidence type="ECO:0000256" key="11">
    <source>
        <dbReference type="ARBA" id="ARBA00047944"/>
    </source>
</evidence>
<reference evidence="15" key="1">
    <citation type="submission" date="2015-09" db="EMBL/GenBank/DDBJ databases">
        <title>Draft Genome Sequences of Two Novel Amoeba-resistant Intranuclear Bacteria, Candidatus Berkiella cookevillensis and Candidatus Berkiella aquae.</title>
        <authorList>
            <person name="Mehari Y.T."/>
            <person name="Arivett B.A."/>
            <person name="Farone A.L."/>
            <person name="Gunderson J.H."/>
            <person name="Farone M.B."/>
        </authorList>
    </citation>
    <scope>NUCLEOTIDE SEQUENCE [LARGE SCALE GENOMIC DNA]</scope>
    <source>
        <strain evidence="15">CC99</strain>
    </source>
</reference>
<evidence type="ECO:0000256" key="3">
    <source>
        <dbReference type="ARBA" id="ARBA00012328"/>
    </source>
</evidence>
<evidence type="ECO:0000256" key="6">
    <source>
        <dbReference type="ARBA" id="ARBA00022552"/>
    </source>
</evidence>
<evidence type="ECO:0000256" key="5">
    <source>
        <dbReference type="ARBA" id="ARBA00022490"/>
    </source>
</evidence>
<dbReference type="RefSeq" id="WP_057625324.1">
    <property type="nucleotide sequence ID" value="NZ_LKHV02000001.1"/>
</dbReference>
<keyword evidence="6 12" id="KW-0698">rRNA processing</keyword>
<evidence type="ECO:0000256" key="2">
    <source>
        <dbReference type="ARBA" id="ARBA00005528"/>
    </source>
</evidence>
<sequence>MFIPRIYYPTSLSKNQVLSLDSEASHYVGKVLRLKENDQIFLFNGEGGEYLAQIKHLKKSIMVQLIDYQLINRESSLQIHLGHGLARTDKMDWVIQKTSELGVTTITPLETQRSMIKLENARKEKRQTHWERIAISACEQSGRTSIPLVHQPQPLNAWALQNFEGISVFFDPKSSTSIKSLKPHSHFRIAVGPESGWSDDEVQCLKSHGFIALSLGPRILRTETASVTAVSLLQGIFGDL</sequence>
<dbReference type="InterPro" id="IPR015947">
    <property type="entry name" value="PUA-like_sf"/>
</dbReference>
<dbReference type="Proteomes" id="UP000051494">
    <property type="component" value="Unassembled WGS sequence"/>
</dbReference>
<feature type="domain" description="Ribosomal RNA small subunit methyltransferase E PUA-like" evidence="14">
    <location>
        <begin position="20"/>
        <end position="60"/>
    </location>
</feature>
<evidence type="ECO:0000256" key="4">
    <source>
        <dbReference type="ARBA" id="ARBA00013673"/>
    </source>
</evidence>
<dbReference type="InterPro" id="IPR029026">
    <property type="entry name" value="tRNA_m1G_MTases_N"/>
</dbReference>
<dbReference type="GO" id="GO:0005737">
    <property type="term" value="C:cytoplasm"/>
    <property type="evidence" value="ECO:0007669"/>
    <property type="project" value="UniProtKB-SubCell"/>
</dbReference>
<evidence type="ECO:0000313" key="15">
    <source>
        <dbReference type="EMBL" id="KRG17626.1"/>
    </source>
</evidence>
<dbReference type="PATRIC" id="fig|1590042.3.peg.2279"/>
<protein>
    <recommendedName>
        <fullName evidence="4 12">Ribosomal RNA small subunit methyltransferase E</fullName>
        <ecNumber evidence="3 12">2.1.1.193</ecNumber>
    </recommendedName>
</protein>
<feature type="domain" description="Ribosomal RNA small subunit methyltransferase E methyltransferase" evidence="13">
    <location>
        <begin position="74"/>
        <end position="234"/>
    </location>
</feature>
<comment type="catalytic activity">
    <reaction evidence="11 12">
        <text>uridine(1498) in 16S rRNA + S-adenosyl-L-methionine = N(3)-methyluridine(1498) in 16S rRNA + S-adenosyl-L-homocysteine + H(+)</text>
        <dbReference type="Rhea" id="RHEA:42920"/>
        <dbReference type="Rhea" id="RHEA-COMP:10283"/>
        <dbReference type="Rhea" id="RHEA-COMP:10284"/>
        <dbReference type="ChEBI" id="CHEBI:15378"/>
        <dbReference type="ChEBI" id="CHEBI:57856"/>
        <dbReference type="ChEBI" id="CHEBI:59789"/>
        <dbReference type="ChEBI" id="CHEBI:65315"/>
        <dbReference type="ChEBI" id="CHEBI:74502"/>
        <dbReference type="EC" id="2.1.1.193"/>
    </reaction>
</comment>
<proteinExistence type="inferred from homology"/>
<accession>A0A0Q9YJL9</accession>
<dbReference type="SUPFAM" id="SSF88697">
    <property type="entry name" value="PUA domain-like"/>
    <property type="match status" value="1"/>
</dbReference>
<keyword evidence="17" id="KW-1185">Reference proteome</keyword>
<dbReference type="GO" id="GO:0070042">
    <property type="term" value="F:rRNA (uridine-N3-)-methyltransferase activity"/>
    <property type="evidence" value="ECO:0007669"/>
    <property type="project" value="TreeGrafter"/>
</dbReference>
<dbReference type="SUPFAM" id="SSF75217">
    <property type="entry name" value="alpha/beta knot"/>
    <property type="match status" value="1"/>
</dbReference>
<dbReference type="EMBL" id="LKHV01000014">
    <property type="protein sequence ID" value="KRG17626.1"/>
    <property type="molecule type" value="Genomic_DNA"/>
</dbReference>
<evidence type="ECO:0000256" key="7">
    <source>
        <dbReference type="ARBA" id="ARBA00022603"/>
    </source>
</evidence>
<evidence type="ECO:0000256" key="8">
    <source>
        <dbReference type="ARBA" id="ARBA00022679"/>
    </source>
</evidence>
<keyword evidence="9 12" id="KW-0949">S-adenosyl-L-methionine</keyword>
<dbReference type="OrthoDB" id="9815641at2"/>
<dbReference type="Pfam" id="PF04452">
    <property type="entry name" value="Methyltrans_RNA"/>
    <property type="match status" value="1"/>
</dbReference>
<dbReference type="CDD" id="cd18084">
    <property type="entry name" value="RsmE-like"/>
    <property type="match status" value="1"/>
</dbReference>
<dbReference type="Gene3D" id="2.40.240.20">
    <property type="entry name" value="Hypothetical PUA domain-like, domain 1"/>
    <property type="match status" value="1"/>
</dbReference>
<reference evidence="16" key="2">
    <citation type="journal article" date="2016" name="Genome Announc.">
        <title>Draft Genome Sequences of Two Novel Amoeba-Resistant Intranuclear Bacteria, 'Candidatus Berkiella cookevillensis' and 'Candidatus Berkiella aquae'.</title>
        <authorList>
            <person name="Mehari Y.T."/>
            <person name="Arivett B.A."/>
            <person name="Farone A.L."/>
            <person name="Gunderson J.H."/>
            <person name="Farone M.B."/>
        </authorList>
    </citation>
    <scope>NUCLEOTIDE SEQUENCE</scope>
    <source>
        <strain evidence="16">CC99</strain>
    </source>
</reference>
<gene>
    <name evidence="15" type="primary">rsmE</name>
    <name evidence="16" type="ORF">CC99x_000760</name>
    <name evidence="15" type="ORF">CC99x_02225</name>
</gene>
<evidence type="ECO:0000256" key="12">
    <source>
        <dbReference type="PIRNR" id="PIRNR015601"/>
    </source>
</evidence>
<comment type="subcellular location">
    <subcellularLocation>
        <location evidence="1 12">Cytoplasm</location>
    </subcellularLocation>
</comment>
<comment type="function">
    <text evidence="10 12">Specifically methylates the N3 position of the uracil ring of uridine 1498 (m3U1498) in 16S rRNA. Acts on the fully assembled 30S ribosomal subunit.</text>
</comment>
<keyword evidence="7 12" id="KW-0489">Methyltransferase</keyword>
<dbReference type="EC" id="2.1.1.193" evidence="3 12"/>
<dbReference type="PANTHER" id="PTHR30027:SF3">
    <property type="entry name" value="16S RRNA (URACIL(1498)-N(3))-METHYLTRANSFERASE"/>
    <property type="match status" value="1"/>
</dbReference>
<keyword evidence="5 12" id="KW-0963">Cytoplasm</keyword>
<evidence type="ECO:0000256" key="10">
    <source>
        <dbReference type="ARBA" id="ARBA00025699"/>
    </source>
</evidence>
<dbReference type="InterPro" id="IPR006700">
    <property type="entry name" value="RsmE"/>
</dbReference>
<evidence type="ECO:0000313" key="17">
    <source>
        <dbReference type="Proteomes" id="UP000051494"/>
    </source>
</evidence>
<evidence type="ECO:0000256" key="1">
    <source>
        <dbReference type="ARBA" id="ARBA00004496"/>
    </source>
</evidence>
<dbReference type="STRING" id="437022.CC99x_02225"/>
<dbReference type="EMBL" id="LKHV02000001">
    <property type="protein sequence ID" value="MCS5707425.1"/>
    <property type="molecule type" value="Genomic_DNA"/>
</dbReference>